<gene>
    <name evidence="2" type="ORF">DJ019_17560</name>
</gene>
<proteinExistence type="predicted"/>
<evidence type="ECO:0000313" key="2">
    <source>
        <dbReference type="EMBL" id="RAK63075.1"/>
    </source>
</evidence>
<evidence type="ECO:0000313" key="3">
    <source>
        <dbReference type="Proteomes" id="UP000249524"/>
    </source>
</evidence>
<feature type="chain" id="PRO_5016331480" description="Chorismate mutase" evidence="1">
    <location>
        <begin position="19"/>
        <end position="214"/>
    </location>
</feature>
<reference evidence="2 3" key="1">
    <citation type="submission" date="2018-05" db="EMBL/GenBank/DDBJ databases">
        <authorList>
            <person name="Lanie J.A."/>
            <person name="Ng W.-L."/>
            <person name="Kazmierczak K.M."/>
            <person name="Andrzejewski T.M."/>
            <person name="Davidsen T.M."/>
            <person name="Wayne K.J."/>
            <person name="Tettelin H."/>
            <person name="Glass J.I."/>
            <person name="Rusch D."/>
            <person name="Podicherti R."/>
            <person name="Tsui H.-C.T."/>
            <person name="Winkler M.E."/>
        </authorList>
    </citation>
    <scope>NUCLEOTIDE SEQUENCE [LARGE SCALE GENOMIC DNA]</scope>
    <source>
        <strain evidence="2 3">BUT-10</strain>
    </source>
</reference>
<feature type="signal peptide" evidence="1">
    <location>
        <begin position="1"/>
        <end position="18"/>
    </location>
</feature>
<organism evidence="2 3">
    <name type="scientific">Phenylobacterium kunshanense</name>
    <dbReference type="NCBI Taxonomy" id="1445034"/>
    <lineage>
        <taxon>Bacteria</taxon>
        <taxon>Pseudomonadati</taxon>
        <taxon>Pseudomonadota</taxon>
        <taxon>Alphaproteobacteria</taxon>
        <taxon>Caulobacterales</taxon>
        <taxon>Caulobacteraceae</taxon>
        <taxon>Phenylobacterium</taxon>
    </lineage>
</organism>
<protein>
    <recommendedName>
        <fullName evidence="4">Chorismate mutase</fullName>
    </recommendedName>
</protein>
<keyword evidence="1" id="KW-0732">Signal</keyword>
<sequence>MRLVGGLLAAVLAATALAPDGAAAPASHYVQRLRLQAQLQTLNAELLGRDSATGVLQDLCDRRDPAAPRIRARRSILEDAPEVLADVRKRLAAASNEPVIHRRVELTCGEAVLSRADNWYLPTRLTPEMNRQLDTTDTPFGVAVKPLAFQRRTLSANLLFAPLPPGWEAQPAAAFDQAVTIPPEVLQHRALLQTPDGRPFSLLVETYSDRVLVP</sequence>
<keyword evidence="3" id="KW-1185">Reference proteome</keyword>
<evidence type="ECO:0008006" key="4">
    <source>
        <dbReference type="Google" id="ProtNLM"/>
    </source>
</evidence>
<dbReference type="InterPro" id="IPR028978">
    <property type="entry name" value="Chorismate_lyase_/UTRA_dom_sf"/>
</dbReference>
<dbReference type="OrthoDB" id="7862147at2"/>
<name>A0A328B8T0_9CAUL</name>
<comment type="caution">
    <text evidence="2">The sequence shown here is derived from an EMBL/GenBank/DDBJ whole genome shotgun (WGS) entry which is preliminary data.</text>
</comment>
<accession>A0A328B8T0</accession>
<evidence type="ECO:0000256" key="1">
    <source>
        <dbReference type="SAM" id="SignalP"/>
    </source>
</evidence>
<dbReference type="EMBL" id="QFYS01000009">
    <property type="protein sequence ID" value="RAK63075.1"/>
    <property type="molecule type" value="Genomic_DNA"/>
</dbReference>
<dbReference type="Gene3D" id="3.40.1410.10">
    <property type="entry name" value="Chorismate lyase-like"/>
    <property type="match status" value="1"/>
</dbReference>
<dbReference type="SUPFAM" id="SSF64288">
    <property type="entry name" value="Chorismate lyase-like"/>
    <property type="match status" value="1"/>
</dbReference>
<dbReference type="Proteomes" id="UP000249524">
    <property type="component" value="Unassembled WGS sequence"/>
</dbReference>
<dbReference type="AlphaFoldDB" id="A0A328B8T0"/>